<accession>A0ABP3G4Q8</accession>
<dbReference type="PANTHER" id="PTHR11601">
    <property type="entry name" value="CYSTEINE DESULFURYLASE FAMILY MEMBER"/>
    <property type="match status" value="1"/>
</dbReference>
<organism evidence="4 5">
    <name type="scientific">Bacillus carboniphilus</name>
    <dbReference type="NCBI Taxonomy" id="86663"/>
    <lineage>
        <taxon>Bacteria</taxon>
        <taxon>Bacillati</taxon>
        <taxon>Bacillota</taxon>
        <taxon>Bacilli</taxon>
        <taxon>Bacillales</taxon>
        <taxon>Bacillaceae</taxon>
        <taxon>Bacillus</taxon>
    </lineage>
</organism>
<dbReference type="InterPro" id="IPR000192">
    <property type="entry name" value="Aminotrans_V_dom"/>
</dbReference>
<dbReference type="PIRSF" id="PIRSF005572">
    <property type="entry name" value="NifS"/>
    <property type="match status" value="1"/>
</dbReference>
<reference evidence="5" key="1">
    <citation type="journal article" date="2019" name="Int. J. Syst. Evol. Microbiol.">
        <title>The Global Catalogue of Microorganisms (GCM) 10K type strain sequencing project: providing services to taxonomists for standard genome sequencing and annotation.</title>
        <authorList>
            <consortium name="The Broad Institute Genomics Platform"/>
            <consortium name="The Broad Institute Genome Sequencing Center for Infectious Disease"/>
            <person name="Wu L."/>
            <person name="Ma J."/>
        </authorList>
    </citation>
    <scope>NUCLEOTIDE SEQUENCE [LARGE SCALE GENOMIC DNA]</scope>
    <source>
        <strain evidence="5">JCM 9731</strain>
    </source>
</reference>
<keyword evidence="5" id="KW-1185">Reference proteome</keyword>
<name>A0ABP3G4Q8_9BACI</name>
<keyword evidence="2" id="KW-0663">Pyridoxal phosphate</keyword>
<dbReference type="EMBL" id="BAAADJ010000023">
    <property type="protein sequence ID" value="GAA0332992.1"/>
    <property type="molecule type" value="Genomic_DNA"/>
</dbReference>
<comment type="cofactor">
    <cofactor evidence="1">
        <name>pyridoxal 5'-phosphate</name>
        <dbReference type="ChEBI" id="CHEBI:597326"/>
    </cofactor>
</comment>
<proteinExistence type="predicted"/>
<gene>
    <name evidence="4" type="ORF">GCM10008967_24630</name>
</gene>
<dbReference type="InterPro" id="IPR015424">
    <property type="entry name" value="PyrdxlP-dep_Trfase"/>
</dbReference>
<dbReference type="PANTHER" id="PTHR11601:SF50">
    <property type="entry name" value="CYSTEINE DESULFURASE ISCS 2-RELATED"/>
    <property type="match status" value="1"/>
</dbReference>
<sequence>MIYFDNSATTKPFDEVVQSFTTVATQYFGNPSSLHGLGAEAEKLMTKAREQIAQLLHVQPKEIIFTSGGTESNNLALKGTALALKSRGKHIITSSVEHASVKQACLQLEELGFEITYLPVDCTGKVNIEELQKAIRPETILVSLIHVQNEVGTIQPIQAVGEILKDYPKIHFHVDHIQGIGKVPLSLNKSHVDLCSFSAHKFNGLKGTGFLYVKEGTILWPLLSGGSQEGTLRSGTENVSGFVSMAKALRMTLEKKEMVLPKIEEMKQFLQKELQKFEHVVINTPEDSAPHILNIAFEGIKGEVLVHALEEHGVYVSTTSACSSKKKAHSDTLEAMGVPEQIAKGALRISLSWHNTMEECRVFLKALESCVNMLNKTMRRST</sequence>
<evidence type="ECO:0000256" key="2">
    <source>
        <dbReference type="ARBA" id="ARBA00022898"/>
    </source>
</evidence>
<evidence type="ECO:0000256" key="1">
    <source>
        <dbReference type="ARBA" id="ARBA00001933"/>
    </source>
</evidence>
<dbReference type="Gene3D" id="1.10.260.50">
    <property type="match status" value="1"/>
</dbReference>
<comment type="caution">
    <text evidence="4">The sequence shown here is derived from an EMBL/GenBank/DDBJ whole genome shotgun (WGS) entry which is preliminary data.</text>
</comment>
<dbReference type="Pfam" id="PF00266">
    <property type="entry name" value="Aminotran_5"/>
    <property type="match status" value="1"/>
</dbReference>
<dbReference type="Gene3D" id="3.90.1150.10">
    <property type="entry name" value="Aspartate Aminotransferase, domain 1"/>
    <property type="match status" value="1"/>
</dbReference>
<feature type="domain" description="Aminotransferase class V" evidence="3">
    <location>
        <begin position="2"/>
        <end position="360"/>
    </location>
</feature>
<evidence type="ECO:0000259" key="3">
    <source>
        <dbReference type="Pfam" id="PF00266"/>
    </source>
</evidence>
<dbReference type="Proteomes" id="UP001500782">
    <property type="component" value="Unassembled WGS sequence"/>
</dbReference>
<dbReference type="SUPFAM" id="SSF53383">
    <property type="entry name" value="PLP-dependent transferases"/>
    <property type="match status" value="1"/>
</dbReference>
<dbReference type="InterPro" id="IPR015421">
    <property type="entry name" value="PyrdxlP-dep_Trfase_major"/>
</dbReference>
<dbReference type="RefSeq" id="WP_343799475.1">
    <property type="nucleotide sequence ID" value="NZ_BAAADJ010000023.1"/>
</dbReference>
<dbReference type="InterPro" id="IPR015422">
    <property type="entry name" value="PyrdxlP-dep_Trfase_small"/>
</dbReference>
<dbReference type="Gene3D" id="3.40.640.10">
    <property type="entry name" value="Type I PLP-dependent aspartate aminotransferase-like (Major domain)"/>
    <property type="match status" value="1"/>
</dbReference>
<dbReference type="InterPro" id="IPR016454">
    <property type="entry name" value="Cysteine_dSase"/>
</dbReference>
<evidence type="ECO:0000313" key="4">
    <source>
        <dbReference type="EMBL" id="GAA0332992.1"/>
    </source>
</evidence>
<evidence type="ECO:0000313" key="5">
    <source>
        <dbReference type="Proteomes" id="UP001500782"/>
    </source>
</evidence>
<protein>
    <submittedName>
        <fullName evidence="4">Cysteine desulfurase family protein</fullName>
    </submittedName>
</protein>